<accession>A0A379MSP7</accession>
<proteinExistence type="predicted"/>
<evidence type="ECO:0000313" key="1">
    <source>
        <dbReference type="EMBL" id="SUE33867.1"/>
    </source>
</evidence>
<keyword evidence="2" id="KW-1185">Reference proteome</keyword>
<gene>
    <name evidence="1" type="ORF">NCTC11190_01081</name>
</gene>
<name>A0A379MSP7_9BACT</name>
<dbReference type="EMBL" id="UGVL01000001">
    <property type="protein sequence ID" value="SUE33867.1"/>
    <property type="molecule type" value="Genomic_DNA"/>
</dbReference>
<dbReference type="AlphaFoldDB" id="A0A379MSP7"/>
<dbReference type="Proteomes" id="UP000255233">
    <property type="component" value="Unassembled WGS sequence"/>
</dbReference>
<reference evidence="1 2" key="1">
    <citation type="submission" date="2018-06" db="EMBL/GenBank/DDBJ databases">
        <authorList>
            <consortium name="Pathogen Informatics"/>
            <person name="Doyle S."/>
        </authorList>
    </citation>
    <scope>NUCLEOTIDE SEQUENCE [LARGE SCALE GENOMIC DNA]</scope>
    <source>
        <strain evidence="1 2">NCTC11190</strain>
    </source>
</reference>
<sequence>MEHNQKLADLMQGIEGLLSKGRCPQTDEDEALLKSCLTELRKLESNNADWRGSFEKAATLLLLLFEVYDKFKEIL</sequence>
<dbReference type="RefSeq" id="WP_027290244.1">
    <property type="nucleotide sequence ID" value="NZ_UGVL01000001.1"/>
</dbReference>
<protein>
    <submittedName>
        <fullName evidence="1">Uncharacterized protein</fullName>
    </submittedName>
</protein>
<evidence type="ECO:0000313" key="2">
    <source>
        <dbReference type="Proteomes" id="UP000255233"/>
    </source>
</evidence>
<organism evidence="1 2">
    <name type="scientific">Rikenella microfusus</name>
    <dbReference type="NCBI Taxonomy" id="28139"/>
    <lineage>
        <taxon>Bacteria</taxon>
        <taxon>Pseudomonadati</taxon>
        <taxon>Bacteroidota</taxon>
        <taxon>Bacteroidia</taxon>
        <taxon>Bacteroidales</taxon>
        <taxon>Rikenellaceae</taxon>
        <taxon>Rikenella</taxon>
    </lineage>
</organism>